<sequence>MPIGAAKDKADQIAKSHDDAYETASKWRPASKMPRYSDRMIHNKFEELIQTADEQAIKLFYQNFKDQLDIRSLMAAGGLKMKHVLENIFGVMYPKRKYFLL</sequence>
<proteinExistence type="predicted"/>
<reference evidence="2" key="1">
    <citation type="submission" date="2020-07" db="EMBL/GenBank/DDBJ databases">
        <title>Multicomponent nature underlies the extraordinary mechanical properties of spider dragline silk.</title>
        <authorList>
            <person name="Kono N."/>
            <person name="Nakamura H."/>
            <person name="Mori M."/>
            <person name="Yoshida Y."/>
            <person name="Ohtoshi R."/>
            <person name="Malay A.D."/>
            <person name="Moran D.A.P."/>
            <person name="Tomita M."/>
            <person name="Numata K."/>
            <person name="Arakawa K."/>
        </authorList>
    </citation>
    <scope>NUCLEOTIDE SEQUENCE</scope>
</reference>
<gene>
    <name evidence="2" type="ORF">TNCT_283541</name>
</gene>
<evidence type="ECO:0000256" key="1">
    <source>
        <dbReference type="SAM" id="MobiDB-lite"/>
    </source>
</evidence>
<evidence type="ECO:0000313" key="2">
    <source>
        <dbReference type="EMBL" id="GFR12983.1"/>
    </source>
</evidence>
<comment type="caution">
    <text evidence="2">The sequence shown here is derived from an EMBL/GenBank/DDBJ whole genome shotgun (WGS) entry which is preliminary data.</text>
</comment>
<feature type="compositionally biased region" description="Basic and acidic residues" evidence="1">
    <location>
        <begin position="1"/>
        <end position="20"/>
    </location>
</feature>
<keyword evidence="3" id="KW-1185">Reference proteome</keyword>
<dbReference type="OrthoDB" id="6629780at2759"/>
<protein>
    <submittedName>
        <fullName evidence="2">Uncharacterized protein</fullName>
    </submittedName>
</protein>
<dbReference type="Proteomes" id="UP000887116">
    <property type="component" value="Unassembled WGS sequence"/>
</dbReference>
<name>A0A8X6J711_TRICU</name>
<organism evidence="2 3">
    <name type="scientific">Trichonephila clavata</name>
    <name type="common">Joro spider</name>
    <name type="synonym">Nephila clavata</name>
    <dbReference type="NCBI Taxonomy" id="2740835"/>
    <lineage>
        <taxon>Eukaryota</taxon>
        <taxon>Metazoa</taxon>
        <taxon>Ecdysozoa</taxon>
        <taxon>Arthropoda</taxon>
        <taxon>Chelicerata</taxon>
        <taxon>Arachnida</taxon>
        <taxon>Araneae</taxon>
        <taxon>Araneomorphae</taxon>
        <taxon>Entelegynae</taxon>
        <taxon>Araneoidea</taxon>
        <taxon>Nephilidae</taxon>
        <taxon>Trichonephila</taxon>
    </lineage>
</organism>
<dbReference type="EMBL" id="BMAO01006999">
    <property type="protein sequence ID" value="GFR12983.1"/>
    <property type="molecule type" value="Genomic_DNA"/>
</dbReference>
<evidence type="ECO:0000313" key="3">
    <source>
        <dbReference type="Proteomes" id="UP000887116"/>
    </source>
</evidence>
<accession>A0A8X6J711</accession>
<dbReference type="AlphaFoldDB" id="A0A8X6J711"/>
<feature type="region of interest" description="Disordered" evidence="1">
    <location>
        <begin position="1"/>
        <end position="26"/>
    </location>
</feature>